<evidence type="ECO:0000256" key="1">
    <source>
        <dbReference type="SAM" id="Phobius"/>
    </source>
</evidence>
<gene>
    <name evidence="2" type="ORF">Tci_038206</name>
</gene>
<feature type="transmembrane region" description="Helical" evidence="1">
    <location>
        <begin position="49"/>
        <end position="67"/>
    </location>
</feature>
<keyword evidence="1" id="KW-0472">Membrane</keyword>
<keyword evidence="1" id="KW-0812">Transmembrane</keyword>
<organism evidence="2">
    <name type="scientific">Tanacetum cinerariifolium</name>
    <name type="common">Dalmatian daisy</name>
    <name type="synonym">Chrysanthemum cinerariifolium</name>
    <dbReference type="NCBI Taxonomy" id="118510"/>
    <lineage>
        <taxon>Eukaryota</taxon>
        <taxon>Viridiplantae</taxon>
        <taxon>Streptophyta</taxon>
        <taxon>Embryophyta</taxon>
        <taxon>Tracheophyta</taxon>
        <taxon>Spermatophyta</taxon>
        <taxon>Magnoliopsida</taxon>
        <taxon>eudicotyledons</taxon>
        <taxon>Gunneridae</taxon>
        <taxon>Pentapetalae</taxon>
        <taxon>asterids</taxon>
        <taxon>campanulids</taxon>
        <taxon>Asterales</taxon>
        <taxon>Asteraceae</taxon>
        <taxon>Asteroideae</taxon>
        <taxon>Anthemideae</taxon>
        <taxon>Anthemidinae</taxon>
        <taxon>Tanacetum</taxon>
    </lineage>
</organism>
<sequence>MSSSNSNIIKMNFNPNRDANEKKLIQVLKIPTEHNVADLLTKSFDVTRFGYVVVNIVSACLVCWTNLLQGNIIHLWFLFTSAGRVTFCWLFPIPAGVLVSAGHMVFMLAMYFSCWYMTVTADDVDINTLTLVQAWIQDDIRPGVVKPKIKNDIEFEINSNFEMD</sequence>
<reference evidence="2" key="1">
    <citation type="journal article" date="2019" name="Sci. Rep.">
        <title>Draft genome of Tanacetum cinerariifolium, the natural source of mosquito coil.</title>
        <authorList>
            <person name="Yamashiro T."/>
            <person name="Shiraishi A."/>
            <person name="Satake H."/>
            <person name="Nakayama K."/>
        </authorList>
    </citation>
    <scope>NUCLEOTIDE SEQUENCE</scope>
</reference>
<proteinExistence type="predicted"/>
<accession>A0A6L2LX42</accession>
<evidence type="ECO:0000313" key="2">
    <source>
        <dbReference type="EMBL" id="GEU66228.1"/>
    </source>
</evidence>
<dbReference type="AlphaFoldDB" id="A0A6L2LX42"/>
<name>A0A6L2LX42_TANCI</name>
<comment type="caution">
    <text evidence="2">The sequence shown here is derived from an EMBL/GenBank/DDBJ whole genome shotgun (WGS) entry which is preliminary data.</text>
</comment>
<feature type="transmembrane region" description="Helical" evidence="1">
    <location>
        <begin position="98"/>
        <end position="118"/>
    </location>
</feature>
<dbReference type="EMBL" id="BKCJ010005347">
    <property type="protein sequence ID" value="GEU66228.1"/>
    <property type="molecule type" value="Genomic_DNA"/>
</dbReference>
<keyword evidence="1" id="KW-1133">Transmembrane helix</keyword>
<protein>
    <submittedName>
        <fullName evidence="2">Putative ribonuclease H-like domain-containing protein</fullName>
    </submittedName>
</protein>